<evidence type="ECO:0008006" key="3">
    <source>
        <dbReference type="Google" id="ProtNLM"/>
    </source>
</evidence>
<name>A0A7Z0WHS4_9PSEU</name>
<dbReference type="OrthoDB" id="3686990at2"/>
<dbReference type="RefSeq" id="WP_075135774.1">
    <property type="nucleotide sequence ID" value="NZ_MSIF01000015.1"/>
</dbReference>
<evidence type="ECO:0000313" key="1">
    <source>
        <dbReference type="EMBL" id="OLF07534.1"/>
    </source>
</evidence>
<accession>A0A7Z0WHS4</accession>
<dbReference type="Gene3D" id="1.10.287.850">
    <property type="entry name" value="HP0062-like domain"/>
    <property type="match status" value="1"/>
</dbReference>
<protein>
    <recommendedName>
        <fullName evidence="3">PE family protein</fullName>
    </recommendedName>
</protein>
<evidence type="ECO:0000313" key="2">
    <source>
        <dbReference type="Proteomes" id="UP000185696"/>
    </source>
</evidence>
<reference evidence="1 2" key="1">
    <citation type="submission" date="2016-12" db="EMBL/GenBank/DDBJ databases">
        <title>The draft genome sequence of Actinophytocola xinjiangensis.</title>
        <authorList>
            <person name="Wang W."/>
            <person name="Yuan L."/>
        </authorList>
    </citation>
    <scope>NUCLEOTIDE SEQUENCE [LARGE SCALE GENOMIC DNA]</scope>
    <source>
        <strain evidence="1 2">CGMCC 4.4663</strain>
    </source>
</reference>
<sequence>MRDDGPLGEAGHVITGSGGGGADGRYVFASLDALTEIAAKWDAIRAGIIADRPRLEQALNMAAPPADDLMSRFQAATLAESLTKAIGHNDAMLRYVDSYRKKLSAAMRDYTTTEEDNASQLRGIHVD</sequence>
<gene>
    <name evidence="1" type="ORF">BLA60_26805</name>
</gene>
<dbReference type="AlphaFoldDB" id="A0A7Z0WHS4"/>
<dbReference type="EMBL" id="MSIF01000015">
    <property type="protein sequence ID" value="OLF07534.1"/>
    <property type="molecule type" value="Genomic_DNA"/>
</dbReference>
<organism evidence="1 2">
    <name type="scientific">Actinophytocola xinjiangensis</name>
    <dbReference type="NCBI Taxonomy" id="485602"/>
    <lineage>
        <taxon>Bacteria</taxon>
        <taxon>Bacillati</taxon>
        <taxon>Actinomycetota</taxon>
        <taxon>Actinomycetes</taxon>
        <taxon>Pseudonocardiales</taxon>
        <taxon>Pseudonocardiaceae</taxon>
    </lineage>
</organism>
<proteinExistence type="predicted"/>
<dbReference type="Proteomes" id="UP000185696">
    <property type="component" value="Unassembled WGS sequence"/>
</dbReference>
<keyword evidence="2" id="KW-1185">Reference proteome</keyword>
<comment type="caution">
    <text evidence="1">The sequence shown here is derived from an EMBL/GenBank/DDBJ whole genome shotgun (WGS) entry which is preliminary data.</text>
</comment>